<dbReference type="PROSITE" id="PS51257">
    <property type="entry name" value="PROKAR_LIPOPROTEIN"/>
    <property type="match status" value="1"/>
</dbReference>
<gene>
    <name evidence="4" type="ORF">GCM10011374_28550</name>
</gene>
<feature type="compositionally biased region" description="Low complexity" evidence="1">
    <location>
        <begin position="48"/>
        <end position="60"/>
    </location>
</feature>
<accession>A0A917H0D6</accession>
<evidence type="ECO:0000259" key="3">
    <source>
        <dbReference type="Pfam" id="PF03413"/>
    </source>
</evidence>
<evidence type="ECO:0000256" key="2">
    <source>
        <dbReference type="SAM" id="SignalP"/>
    </source>
</evidence>
<dbReference type="InterPro" id="IPR025711">
    <property type="entry name" value="PepSY"/>
</dbReference>
<comment type="caution">
    <text evidence="4">The sequence shown here is derived from an EMBL/GenBank/DDBJ whole genome shotgun (WGS) entry which is preliminary data.</text>
</comment>
<dbReference type="RefSeq" id="WP_188538372.1">
    <property type="nucleotide sequence ID" value="NZ_BMEQ01000017.1"/>
</dbReference>
<organism evidence="4 5">
    <name type="scientific">Kocuria dechangensis</name>
    <dbReference type="NCBI Taxonomy" id="1176249"/>
    <lineage>
        <taxon>Bacteria</taxon>
        <taxon>Bacillati</taxon>
        <taxon>Actinomycetota</taxon>
        <taxon>Actinomycetes</taxon>
        <taxon>Micrococcales</taxon>
        <taxon>Micrococcaceae</taxon>
        <taxon>Kocuria</taxon>
    </lineage>
</organism>
<feature type="region of interest" description="Disordered" evidence="1">
    <location>
        <begin position="119"/>
        <end position="167"/>
    </location>
</feature>
<reference evidence="4" key="1">
    <citation type="journal article" date="2014" name="Int. J. Syst. Evol. Microbiol.">
        <title>Complete genome sequence of Corynebacterium casei LMG S-19264T (=DSM 44701T), isolated from a smear-ripened cheese.</title>
        <authorList>
            <consortium name="US DOE Joint Genome Institute (JGI-PGF)"/>
            <person name="Walter F."/>
            <person name="Albersmeier A."/>
            <person name="Kalinowski J."/>
            <person name="Ruckert C."/>
        </authorList>
    </citation>
    <scope>NUCLEOTIDE SEQUENCE</scope>
    <source>
        <strain evidence="4">CGMCC 1.12187</strain>
    </source>
</reference>
<dbReference type="Gene3D" id="3.10.450.40">
    <property type="match status" value="2"/>
</dbReference>
<keyword evidence="5" id="KW-1185">Reference proteome</keyword>
<evidence type="ECO:0000256" key="1">
    <source>
        <dbReference type="SAM" id="MobiDB-lite"/>
    </source>
</evidence>
<feature type="domain" description="PepSY" evidence="3">
    <location>
        <begin position="176"/>
        <end position="233"/>
    </location>
</feature>
<reference evidence="4" key="2">
    <citation type="submission" date="2020-09" db="EMBL/GenBank/DDBJ databases">
        <authorList>
            <person name="Sun Q."/>
            <person name="Zhou Y."/>
        </authorList>
    </citation>
    <scope>NUCLEOTIDE SEQUENCE</scope>
    <source>
        <strain evidence="4">CGMCC 1.12187</strain>
    </source>
</reference>
<feature type="chain" id="PRO_5038535722" description="PepSY domain-containing protein" evidence="2">
    <location>
        <begin position="23"/>
        <end position="235"/>
    </location>
</feature>
<sequence>MKHTDHKRATLSALAVSVLLLAGCGDGGGTGGEEPTDGAGTSAPAEPTATGDETGDATATPSGTASPDDDESATPSGTATADDDESATATPSGTAGAAREADTLAAAVATAEEAVGGDAQAFELGREDSPASWETSVASGEREHEVYVSEDGAEVISQEEGELDADDRERLGRVQVPLEDALRTALGTVGGTLDEAQLDTEDGVTVWEIDIDEPDGNSVDVYVNVEDGSVLKIDR</sequence>
<dbReference type="AlphaFoldDB" id="A0A917H0D6"/>
<feature type="compositionally biased region" description="Acidic residues" evidence="1">
    <location>
        <begin position="151"/>
        <end position="166"/>
    </location>
</feature>
<feature type="signal peptide" evidence="2">
    <location>
        <begin position="1"/>
        <end position="22"/>
    </location>
</feature>
<name>A0A917H0D6_9MICC</name>
<protein>
    <recommendedName>
        <fullName evidence="3">PepSY domain-containing protein</fullName>
    </recommendedName>
</protein>
<keyword evidence="2" id="KW-0732">Signal</keyword>
<dbReference type="Proteomes" id="UP000638848">
    <property type="component" value="Unassembled WGS sequence"/>
</dbReference>
<dbReference type="EMBL" id="BMEQ01000017">
    <property type="protein sequence ID" value="GGG63438.1"/>
    <property type="molecule type" value="Genomic_DNA"/>
</dbReference>
<proteinExistence type="predicted"/>
<dbReference type="Pfam" id="PF03413">
    <property type="entry name" value="PepSY"/>
    <property type="match status" value="1"/>
</dbReference>
<feature type="compositionally biased region" description="Low complexity" evidence="1">
    <location>
        <begin position="87"/>
        <end position="101"/>
    </location>
</feature>
<feature type="region of interest" description="Disordered" evidence="1">
    <location>
        <begin position="22"/>
        <end position="101"/>
    </location>
</feature>
<evidence type="ECO:0000313" key="5">
    <source>
        <dbReference type="Proteomes" id="UP000638848"/>
    </source>
</evidence>
<evidence type="ECO:0000313" key="4">
    <source>
        <dbReference type="EMBL" id="GGG63438.1"/>
    </source>
</evidence>